<sequence>MPALNITANAQLQSPLFRLPRELREQIYEAVFYYEDGLHYDYTSGKMLVQSTNREIKPISLALSYTCKRLAEETKDVVLAANAVTFTTGLSKNSHEDFHGLSSIAGRYNCLLTYTLIMKVELLRHVAECVTPHILHSISRAYPDSSFYFNEPLRAAAAGRDRGCWRLQRALGNDCAISVVGSLRDALDSALKLADDADSTKFEMAALRAFRDDASIWAKIARGGSIWRPPFIPESLRMLLSWNIPLWAIPTEVELAPLEGYLTSPRKGVGDLNLVRRSLNTKWYFSAAAVAIQFLERFDIACPIKKIILEENFKSVADPQRHMQGLVPLCNASTLIVERRFGFFTTILPLDWSGIDRSDRTLSDCIYGDDCLYAFVLWVEEMLELPRNMSIVLTGGRESLQVWEFIKQAAAMQEGMIKFLEQRKLPLPSLFEEDAYDAFQYPLPCFLPRWFASVIRETINGTSVLHFEDDTGDTWDVEQVVRVRHSWTVEDWREEWLRDFSQKVLTLPATWMERLKSYEIDAAFKK</sequence>
<protein>
    <submittedName>
        <fullName evidence="1">Uncharacterized protein</fullName>
    </submittedName>
</protein>
<reference evidence="1" key="1">
    <citation type="journal article" date="2020" name="Stud. Mycol.">
        <title>101 Dothideomycetes genomes: a test case for predicting lifestyles and emergence of pathogens.</title>
        <authorList>
            <person name="Haridas S."/>
            <person name="Albert R."/>
            <person name="Binder M."/>
            <person name="Bloem J."/>
            <person name="Labutti K."/>
            <person name="Salamov A."/>
            <person name="Andreopoulos B."/>
            <person name="Baker S."/>
            <person name="Barry K."/>
            <person name="Bills G."/>
            <person name="Bluhm B."/>
            <person name="Cannon C."/>
            <person name="Castanera R."/>
            <person name="Culley D."/>
            <person name="Daum C."/>
            <person name="Ezra D."/>
            <person name="Gonzalez J."/>
            <person name="Henrissat B."/>
            <person name="Kuo A."/>
            <person name="Liang C."/>
            <person name="Lipzen A."/>
            <person name="Lutzoni F."/>
            <person name="Magnuson J."/>
            <person name="Mondo S."/>
            <person name="Nolan M."/>
            <person name="Ohm R."/>
            <person name="Pangilinan J."/>
            <person name="Park H.-J."/>
            <person name="Ramirez L."/>
            <person name="Alfaro M."/>
            <person name="Sun H."/>
            <person name="Tritt A."/>
            <person name="Yoshinaga Y."/>
            <person name="Zwiers L.-H."/>
            <person name="Turgeon B."/>
            <person name="Goodwin S."/>
            <person name="Spatafora J."/>
            <person name="Crous P."/>
            <person name="Grigoriev I."/>
        </authorList>
    </citation>
    <scope>NUCLEOTIDE SEQUENCE</scope>
    <source>
        <strain evidence="1">CBS 627.86</strain>
    </source>
</reference>
<evidence type="ECO:0000313" key="1">
    <source>
        <dbReference type="EMBL" id="KAF2108609.1"/>
    </source>
</evidence>
<gene>
    <name evidence="1" type="ORF">BDV96DRAFT_586947</name>
</gene>
<dbReference type="Proteomes" id="UP000799770">
    <property type="component" value="Unassembled WGS sequence"/>
</dbReference>
<accession>A0A6A5YMU5</accession>
<evidence type="ECO:0000313" key="2">
    <source>
        <dbReference type="Proteomes" id="UP000799770"/>
    </source>
</evidence>
<organism evidence="1 2">
    <name type="scientific">Lophiotrema nucula</name>
    <dbReference type="NCBI Taxonomy" id="690887"/>
    <lineage>
        <taxon>Eukaryota</taxon>
        <taxon>Fungi</taxon>
        <taxon>Dikarya</taxon>
        <taxon>Ascomycota</taxon>
        <taxon>Pezizomycotina</taxon>
        <taxon>Dothideomycetes</taxon>
        <taxon>Pleosporomycetidae</taxon>
        <taxon>Pleosporales</taxon>
        <taxon>Lophiotremataceae</taxon>
        <taxon>Lophiotrema</taxon>
    </lineage>
</organism>
<proteinExistence type="predicted"/>
<name>A0A6A5YMU5_9PLEO</name>
<dbReference type="EMBL" id="ML977346">
    <property type="protein sequence ID" value="KAF2108609.1"/>
    <property type="molecule type" value="Genomic_DNA"/>
</dbReference>
<dbReference type="PANTHER" id="PTHR42085">
    <property type="entry name" value="F-BOX DOMAIN-CONTAINING PROTEIN"/>
    <property type="match status" value="1"/>
</dbReference>
<dbReference type="PANTHER" id="PTHR42085:SF1">
    <property type="entry name" value="F-BOX DOMAIN-CONTAINING PROTEIN"/>
    <property type="match status" value="1"/>
</dbReference>
<dbReference type="OrthoDB" id="3799754at2759"/>
<keyword evidence="2" id="KW-1185">Reference proteome</keyword>
<dbReference type="InterPro" id="IPR038883">
    <property type="entry name" value="AN11006-like"/>
</dbReference>
<dbReference type="AlphaFoldDB" id="A0A6A5YMU5"/>